<protein>
    <recommendedName>
        <fullName evidence="1">YchJ-like middle NTF2-like domain-containing protein</fullName>
    </recommendedName>
</protein>
<dbReference type="PATRIC" id="fig|1273125.3.peg.1254"/>
<dbReference type="EMBL" id="APMY01000043">
    <property type="protein sequence ID" value="EOM77345.1"/>
    <property type="molecule type" value="Genomic_DNA"/>
</dbReference>
<name>R7WQ13_9NOCA</name>
<dbReference type="Proteomes" id="UP000013525">
    <property type="component" value="Unassembled WGS sequence"/>
</dbReference>
<gene>
    <name evidence="2" type="ORF">Rrhod_1298</name>
</gene>
<proteinExistence type="predicted"/>
<dbReference type="AlphaFoldDB" id="R7WQ13"/>
<dbReference type="InterPro" id="IPR032710">
    <property type="entry name" value="NTF2-like_dom_sf"/>
</dbReference>
<dbReference type="Pfam" id="PF17775">
    <property type="entry name" value="YchJ_M-like"/>
    <property type="match status" value="1"/>
</dbReference>
<evidence type="ECO:0000313" key="2">
    <source>
        <dbReference type="EMBL" id="EOM77345.1"/>
    </source>
</evidence>
<dbReference type="InterPro" id="IPR048469">
    <property type="entry name" value="YchJ-like_M"/>
</dbReference>
<feature type="domain" description="YchJ-like middle NTF2-like" evidence="1">
    <location>
        <begin position="1"/>
        <end position="90"/>
    </location>
</feature>
<dbReference type="eggNOG" id="COG3012">
    <property type="taxonomic scope" value="Bacteria"/>
</dbReference>
<evidence type="ECO:0000313" key="3">
    <source>
        <dbReference type="Proteomes" id="UP000013525"/>
    </source>
</evidence>
<sequence>MRSRYTAFAIGDAGHLVRSWHPSTAPEHVDLDPEEQWDRLEIVATTGGGPFDSEGTVTFRAHHHRGGRAGVLAEHSRFVREDGRWLYLDGS</sequence>
<accession>R7WQ13</accession>
<organism evidence="2 3">
    <name type="scientific">Rhodococcus rhodnii LMG 5362</name>
    <dbReference type="NCBI Taxonomy" id="1273125"/>
    <lineage>
        <taxon>Bacteria</taxon>
        <taxon>Bacillati</taxon>
        <taxon>Actinomycetota</taxon>
        <taxon>Actinomycetes</taxon>
        <taxon>Mycobacteriales</taxon>
        <taxon>Nocardiaceae</taxon>
        <taxon>Rhodococcus</taxon>
    </lineage>
</organism>
<dbReference type="Gene3D" id="3.10.450.50">
    <property type="match status" value="1"/>
</dbReference>
<comment type="caution">
    <text evidence="2">The sequence shown here is derived from an EMBL/GenBank/DDBJ whole genome shotgun (WGS) entry which is preliminary data.</text>
</comment>
<reference evidence="2 3" key="1">
    <citation type="journal article" date="2013" name="Genome Announc.">
        <title>Draft Genome Sequence of Rhodococcus rhodnii Strain LMG5362, a Symbiont of Rhodnius prolixus (Hemiptera, Reduviidae, Triatominae), the Principle Vector of Trypanosoma cruzi.</title>
        <authorList>
            <person name="Pachebat J.A."/>
            <person name="van Keulen G."/>
            <person name="Whitten M.M."/>
            <person name="Girdwood S."/>
            <person name="Del Sol R."/>
            <person name="Dyson P.J."/>
            <person name="Facey P.D."/>
        </authorList>
    </citation>
    <scope>NUCLEOTIDE SEQUENCE [LARGE SCALE GENOMIC DNA]</scope>
    <source>
        <strain evidence="2 3">LMG 5362</strain>
    </source>
</reference>
<dbReference type="SUPFAM" id="SSF54427">
    <property type="entry name" value="NTF2-like"/>
    <property type="match status" value="1"/>
</dbReference>
<keyword evidence="3" id="KW-1185">Reference proteome</keyword>
<evidence type="ECO:0000259" key="1">
    <source>
        <dbReference type="Pfam" id="PF17775"/>
    </source>
</evidence>